<evidence type="ECO:0000313" key="2">
    <source>
        <dbReference type="Proteomes" id="UP000018721"/>
    </source>
</evidence>
<organism evidence="1 2">
    <name type="scientific">Phytophthora nicotianae P1569</name>
    <dbReference type="NCBI Taxonomy" id="1317065"/>
    <lineage>
        <taxon>Eukaryota</taxon>
        <taxon>Sar</taxon>
        <taxon>Stramenopiles</taxon>
        <taxon>Oomycota</taxon>
        <taxon>Peronosporomycetes</taxon>
        <taxon>Peronosporales</taxon>
        <taxon>Peronosporaceae</taxon>
        <taxon>Phytophthora</taxon>
    </lineage>
</organism>
<proteinExistence type="predicted"/>
<comment type="caution">
    <text evidence="1">The sequence shown here is derived from an EMBL/GenBank/DDBJ whole genome shotgun (WGS) entry which is preliminary data.</text>
</comment>
<sequence>DDDMETRAFDERASDVFSAISLNTKNDADCMEYALLEVVRMQTLELGGVEDAFKRVRRREEALQAQQELNSSANGSMGDGAALSALALKREELATHRRELNDKVAALDPGRSQFVLQVLRKNTSEMHKLAKTKRKLFQASQQQLLGVQR</sequence>
<gene>
    <name evidence="1" type="ORF">F443_07502</name>
</gene>
<dbReference type="AlphaFoldDB" id="V9FAI4"/>
<feature type="non-terminal residue" evidence="1">
    <location>
        <position position="1"/>
    </location>
</feature>
<dbReference type="EMBL" id="ANIZ01001272">
    <property type="protein sequence ID" value="ETI48460.1"/>
    <property type="molecule type" value="Genomic_DNA"/>
</dbReference>
<dbReference type="eggNOG" id="KOG4185">
    <property type="taxonomic scope" value="Eukaryota"/>
</dbReference>
<reference evidence="1 2" key="1">
    <citation type="submission" date="2013-11" db="EMBL/GenBank/DDBJ databases">
        <title>The Genome Sequence of Phytophthora parasitica P1569.</title>
        <authorList>
            <consortium name="The Broad Institute Genomics Platform"/>
            <person name="Russ C."/>
            <person name="Tyler B."/>
            <person name="Panabieres F."/>
            <person name="Shan W."/>
            <person name="Tripathy S."/>
            <person name="Grunwald N."/>
            <person name="Machado M."/>
            <person name="Johnson C.S."/>
            <person name="Arredondo F."/>
            <person name="Hong C."/>
            <person name="Coffey M."/>
            <person name="Young S.K."/>
            <person name="Zeng Q."/>
            <person name="Gargeya S."/>
            <person name="Fitzgerald M."/>
            <person name="Abouelleil A."/>
            <person name="Alvarado L."/>
            <person name="Chapman S.B."/>
            <person name="Gainer-Dewar J."/>
            <person name="Goldberg J."/>
            <person name="Griggs A."/>
            <person name="Gujja S."/>
            <person name="Hansen M."/>
            <person name="Howarth C."/>
            <person name="Imamovic A."/>
            <person name="Ireland A."/>
            <person name="Larimer J."/>
            <person name="McCowan C."/>
            <person name="Murphy C."/>
            <person name="Pearson M."/>
            <person name="Poon T.W."/>
            <person name="Priest M."/>
            <person name="Roberts A."/>
            <person name="Saif S."/>
            <person name="Shea T."/>
            <person name="Sykes S."/>
            <person name="Wortman J."/>
            <person name="Nusbaum C."/>
            <person name="Birren B."/>
        </authorList>
    </citation>
    <scope>NUCLEOTIDE SEQUENCE [LARGE SCALE GENOMIC DNA]</scope>
    <source>
        <strain evidence="1 2">P1569</strain>
    </source>
</reference>
<dbReference type="Proteomes" id="UP000018721">
    <property type="component" value="Unassembled WGS sequence"/>
</dbReference>
<accession>V9FAI4</accession>
<dbReference type="OrthoDB" id="139283at2759"/>
<name>V9FAI4_PHYNI</name>
<keyword evidence="2" id="KW-1185">Reference proteome</keyword>
<evidence type="ECO:0000313" key="1">
    <source>
        <dbReference type="EMBL" id="ETI48460.1"/>
    </source>
</evidence>
<dbReference type="HOGENOM" id="CLU_1754554_0_0_1"/>
<protein>
    <submittedName>
        <fullName evidence="1">Uncharacterized protein</fullName>
    </submittedName>
</protein>